<dbReference type="EMBL" id="JBDFQZ010000010">
    <property type="protein sequence ID" value="KAK9683645.1"/>
    <property type="molecule type" value="Genomic_DNA"/>
</dbReference>
<name>A0AAW1I3A3_SAPOF</name>
<evidence type="ECO:0000313" key="1">
    <source>
        <dbReference type="EMBL" id="KAK9683645.1"/>
    </source>
</evidence>
<protein>
    <submittedName>
        <fullName evidence="1">Uncharacterized protein</fullName>
    </submittedName>
</protein>
<dbReference type="Proteomes" id="UP001443914">
    <property type="component" value="Unassembled WGS sequence"/>
</dbReference>
<accession>A0AAW1I3A3</accession>
<organism evidence="1 2">
    <name type="scientific">Saponaria officinalis</name>
    <name type="common">Common soapwort</name>
    <name type="synonym">Lychnis saponaria</name>
    <dbReference type="NCBI Taxonomy" id="3572"/>
    <lineage>
        <taxon>Eukaryota</taxon>
        <taxon>Viridiplantae</taxon>
        <taxon>Streptophyta</taxon>
        <taxon>Embryophyta</taxon>
        <taxon>Tracheophyta</taxon>
        <taxon>Spermatophyta</taxon>
        <taxon>Magnoliopsida</taxon>
        <taxon>eudicotyledons</taxon>
        <taxon>Gunneridae</taxon>
        <taxon>Pentapetalae</taxon>
        <taxon>Caryophyllales</taxon>
        <taxon>Caryophyllaceae</taxon>
        <taxon>Caryophylleae</taxon>
        <taxon>Saponaria</taxon>
    </lineage>
</organism>
<reference evidence="1" key="1">
    <citation type="submission" date="2024-03" db="EMBL/GenBank/DDBJ databases">
        <title>WGS assembly of Saponaria officinalis var. Norfolk2.</title>
        <authorList>
            <person name="Jenkins J."/>
            <person name="Shu S."/>
            <person name="Grimwood J."/>
            <person name="Barry K."/>
            <person name="Goodstein D."/>
            <person name="Schmutz J."/>
            <person name="Leebens-Mack J."/>
            <person name="Osbourn A."/>
        </authorList>
    </citation>
    <scope>NUCLEOTIDE SEQUENCE [LARGE SCALE GENOMIC DNA]</scope>
    <source>
        <strain evidence="1">JIC</strain>
    </source>
</reference>
<proteinExistence type="predicted"/>
<comment type="caution">
    <text evidence="1">The sequence shown here is derived from an EMBL/GenBank/DDBJ whole genome shotgun (WGS) entry which is preliminary data.</text>
</comment>
<evidence type="ECO:0000313" key="2">
    <source>
        <dbReference type="Proteomes" id="UP001443914"/>
    </source>
</evidence>
<keyword evidence="2" id="KW-1185">Reference proteome</keyword>
<gene>
    <name evidence="1" type="ORF">RND81_10G155800</name>
</gene>
<sequence>MHTMFNLDLRALPSTTKFTTSKLKLGHNRGIIAPAEYDEEKVIDFDLGTTPGGKILPGTRFVISAQPFSGPILFPQGYQGFQQEEENHNDEGEGMGVDGMGENIGQTGDGTYAQGGVNAMDTELDQDQAQVNGTTNVANQTEENRVGDTGMGFSVSNPFEGANGHGESEYLYNYDLNVQKAIRIRIEEDLIICRAVDDQRGYNQCFYL</sequence>
<dbReference type="AlphaFoldDB" id="A0AAW1I3A3"/>